<evidence type="ECO:0000313" key="2">
    <source>
        <dbReference type="EMBL" id="GIY58382.1"/>
    </source>
</evidence>
<dbReference type="EMBL" id="BPLQ01011492">
    <property type="protein sequence ID" value="GIY58382.1"/>
    <property type="molecule type" value="Genomic_DNA"/>
</dbReference>
<evidence type="ECO:0000313" key="3">
    <source>
        <dbReference type="Proteomes" id="UP001054837"/>
    </source>
</evidence>
<protein>
    <submittedName>
        <fullName evidence="2">Uncharacterized protein</fullName>
    </submittedName>
</protein>
<comment type="caution">
    <text evidence="2">The sequence shown here is derived from an EMBL/GenBank/DDBJ whole genome shotgun (WGS) entry which is preliminary data.</text>
</comment>
<proteinExistence type="predicted"/>
<dbReference type="AlphaFoldDB" id="A0AAV4UKL7"/>
<accession>A0AAV4UKL7</accession>
<dbReference type="Proteomes" id="UP001054837">
    <property type="component" value="Unassembled WGS sequence"/>
</dbReference>
<reference evidence="2 3" key="1">
    <citation type="submission" date="2021-06" db="EMBL/GenBank/DDBJ databases">
        <title>Caerostris darwini draft genome.</title>
        <authorList>
            <person name="Kono N."/>
            <person name="Arakawa K."/>
        </authorList>
    </citation>
    <scope>NUCLEOTIDE SEQUENCE [LARGE SCALE GENOMIC DNA]</scope>
</reference>
<feature type="region of interest" description="Disordered" evidence="1">
    <location>
        <begin position="136"/>
        <end position="157"/>
    </location>
</feature>
<name>A0AAV4UKL7_9ARAC</name>
<sequence length="157" mass="18056">MVYYCCYQILERCYRVYLQLDEAKKIKFTQSDDGLGNFYDLVGVIGEEFGERKESFCYDQEEVDNVEEWNLRSDIDLVASERSKKKRRRYKYRLLASNGSCLPKAKRDMRKKGGGICERMRGGLMASESGLMVNNPALRSLSGDPSRPIVASNRLPD</sequence>
<gene>
    <name evidence="2" type="ORF">CDAR_316411</name>
</gene>
<organism evidence="2 3">
    <name type="scientific">Caerostris darwini</name>
    <dbReference type="NCBI Taxonomy" id="1538125"/>
    <lineage>
        <taxon>Eukaryota</taxon>
        <taxon>Metazoa</taxon>
        <taxon>Ecdysozoa</taxon>
        <taxon>Arthropoda</taxon>
        <taxon>Chelicerata</taxon>
        <taxon>Arachnida</taxon>
        <taxon>Araneae</taxon>
        <taxon>Araneomorphae</taxon>
        <taxon>Entelegynae</taxon>
        <taxon>Araneoidea</taxon>
        <taxon>Araneidae</taxon>
        <taxon>Caerostris</taxon>
    </lineage>
</organism>
<evidence type="ECO:0000256" key="1">
    <source>
        <dbReference type="SAM" id="MobiDB-lite"/>
    </source>
</evidence>
<keyword evidence="3" id="KW-1185">Reference proteome</keyword>